<evidence type="ECO:0000313" key="3">
    <source>
        <dbReference type="Proteomes" id="UP001487740"/>
    </source>
</evidence>
<gene>
    <name evidence="2" type="ORF">O3P69_014355</name>
</gene>
<accession>A0AAW0TDP7</accession>
<organism evidence="2 3">
    <name type="scientific">Scylla paramamosain</name>
    <name type="common">Mud crab</name>
    <dbReference type="NCBI Taxonomy" id="85552"/>
    <lineage>
        <taxon>Eukaryota</taxon>
        <taxon>Metazoa</taxon>
        <taxon>Ecdysozoa</taxon>
        <taxon>Arthropoda</taxon>
        <taxon>Crustacea</taxon>
        <taxon>Multicrustacea</taxon>
        <taxon>Malacostraca</taxon>
        <taxon>Eumalacostraca</taxon>
        <taxon>Eucarida</taxon>
        <taxon>Decapoda</taxon>
        <taxon>Pleocyemata</taxon>
        <taxon>Brachyura</taxon>
        <taxon>Eubrachyura</taxon>
        <taxon>Portunoidea</taxon>
        <taxon>Portunidae</taxon>
        <taxon>Portuninae</taxon>
        <taxon>Scylla</taxon>
    </lineage>
</organism>
<feature type="region of interest" description="Disordered" evidence="1">
    <location>
        <begin position="45"/>
        <end position="70"/>
    </location>
</feature>
<sequence length="70" mass="7575">MYSSSTVQQMSSTHSHAALSSECLHLAGVGSTGVLLQLNKTELRRHVEPDTSPSLSQHHPTSAFKSSRKD</sequence>
<reference evidence="2 3" key="1">
    <citation type="submission" date="2023-03" db="EMBL/GenBank/DDBJ databases">
        <title>High-quality genome of Scylla paramamosain provides insights in environmental adaptation.</title>
        <authorList>
            <person name="Zhang L."/>
        </authorList>
    </citation>
    <scope>NUCLEOTIDE SEQUENCE [LARGE SCALE GENOMIC DNA]</scope>
    <source>
        <strain evidence="2">LZ_2023a</strain>
        <tissue evidence="2">Muscle</tissue>
    </source>
</reference>
<dbReference type="EMBL" id="JARAKH010000034">
    <property type="protein sequence ID" value="KAK8384722.1"/>
    <property type="molecule type" value="Genomic_DNA"/>
</dbReference>
<proteinExistence type="predicted"/>
<comment type="caution">
    <text evidence="2">The sequence shown here is derived from an EMBL/GenBank/DDBJ whole genome shotgun (WGS) entry which is preliminary data.</text>
</comment>
<evidence type="ECO:0000256" key="1">
    <source>
        <dbReference type="SAM" id="MobiDB-lite"/>
    </source>
</evidence>
<dbReference type="AlphaFoldDB" id="A0AAW0TDP7"/>
<dbReference type="Proteomes" id="UP001487740">
    <property type="component" value="Unassembled WGS sequence"/>
</dbReference>
<keyword evidence="3" id="KW-1185">Reference proteome</keyword>
<evidence type="ECO:0000313" key="2">
    <source>
        <dbReference type="EMBL" id="KAK8384722.1"/>
    </source>
</evidence>
<protein>
    <submittedName>
        <fullName evidence="2">Uncharacterized protein</fullName>
    </submittedName>
</protein>
<feature type="compositionally biased region" description="Polar residues" evidence="1">
    <location>
        <begin position="51"/>
        <end position="70"/>
    </location>
</feature>
<name>A0AAW0TDP7_SCYPA</name>